<dbReference type="EMBL" id="CP096574">
    <property type="protein sequence ID" value="UPU38090.1"/>
    <property type="molecule type" value="Genomic_DNA"/>
</dbReference>
<gene>
    <name evidence="1" type="ORF">M1B72_10385</name>
</gene>
<evidence type="ECO:0000313" key="2">
    <source>
        <dbReference type="Proteomes" id="UP000831485"/>
    </source>
</evidence>
<dbReference type="PANTHER" id="PTHR36849:SF1">
    <property type="entry name" value="CYTOPLASMIC PROTEIN"/>
    <property type="match status" value="1"/>
</dbReference>
<evidence type="ECO:0000313" key="1">
    <source>
        <dbReference type="EMBL" id="UPU38090.1"/>
    </source>
</evidence>
<accession>A0ABY4LJC8</accession>
<sequence>MVRIKRIYDEPAAQDGVRVLVDRLWPRGVSKDGAHLDRWEKELAPSDELRHWFGHDPEKWQDFRARYRQELQGQGALLKELAGVCAHSTVTLLYAAKDEEHNNAVVLKELLEDSSIG</sequence>
<organism evidence="1 2">
    <name type="scientific">Geomonas paludis</name>
    <dbReference type="NCBI Taxonomy" id="2740185"/>
    <lineage>
        <taxon>Bacteria</taxon>
        <taxon>Pseudomonadati</taxon>
        <taxon>Thermodesulfobacteriota</taxon>
        <taxon>Desulfuromonadia</taxon>
        <taxon>Geobacterales</taxon>
        <taxon>Geobacteraceae</taxon>
        <taxon>Geomonas</taxon>
    </lineage>
</organism>
<dbReference type="PANTHER" id="PTHR36849">
    <property type="entry name" value="CYTOPLASMIC PROTEIN-RELATED"/>
    <property type="match status" value="1"/>
</dbReference>
<name>A0ABY4LJC8_9BACT</name>
<dbReference type="Pfam" id="PF22752">
    <property type="entry name" value="DUF488-N3i"/>
    <property type="match status" value="1"/>
</dbReference>
<dbReference type="Proteomes" id="UP000831485">
    <property type="component" value="Chromosome"/>
</dbReference>
<dbReference type="RefSeq" id="WP_183346248.1">
    <property type="nucleotide sequence ID" value="NZ_BLXY01000002.1"/>
</dbReference>
<keyword evidence="2" id="KW-1185">Reference proteome</keyword>
<protein>
    <submittedName>
        <fullName evidence="1">DUF488 domain-containing protein</fullName>
    </submittedName>
</protein>
<dbReference type="InterPro" id="IPR052552">
    <property type="entry name" value="YeaO-like"/>
</dbReference>
<reference evidence="1" key="1">
    <citation type="submission" date="2022-04" db="EMBL/GenBank/DDBJ databases">
        <authorList>
            <person name="Liu G."/>
        </authorList>
    </citation>
    <scope>NUCLEOTIDE SEQUENCE</scope>
    <source>
        <strain evidence="1">RG22</strain>
    </source>
</reference>
<proteinExistence type="predicted"/>